<evidence type="ECO:0000313" key="2">
    <source>
        <dbReference type="EMBL" id="TDK60207.1"/>
    </source>
</evidence>
<gene>
    <name evidence="2" type="ORF">E2K98_15975</name>
    <name evidence="1" type="ORF">RCG21_24820</name>
</gene>
<dbReference type="Proteomes" id="UP000295132">
    <property type="component" value="Unassembled WGS sequence"/>
</dbReference>
<dbReference type="EMBL" id="JAVGVR010000001">
    <property type="protein sequence ID" value="MDQ6599521.1"/>
    <property type="molecule type" value="Genomic_DNA"/>
</dbReference>
<dbReference type="SUPFAM" id="SSF140663">
    <property type="entry name" value="TTHA0068-like"/>
    <property type="match status" value="1"/>
</dbReference>
<dbReference type="RefSeq" id="WP_133335809.1">
    <property type="nucleotide sequence ID" value="NZ_JAVGVR010000001.1"/>
</dbReference>
<sequence>MYPKEFIEYLVHFHGDRDYFECHEILEEYWKRKDPGNKESIWVGFIQLAVANYHHRRTNFIGAKRTLEKAISIFKSQPESITQAGLKYSLLIKELTDRLSEIEKRSPYVSMLLPIQDSNLLNQCILLCKQTGFHWGRHSDLTKASLVDRHKLRDRSSVIAEREHAIKLKKGNDKM</sequence>
<name>A0A4R5VPP4_9BACI</name>
<evidence type="ECO:0000313" key="4">
    <source>
        <dbReference type="Proteomes" id="UP001178888"/>
    </source>
</evidence>
<evidence type="ECO:0000313" key="3">
    <source>
        <dbReference type="Proteomes" id="UP000295132"/>
    </source>
</evidence>
<dbReference type="Gene3D" id="1.10.3450.10">
    <property type="entry name" value="TTHA0068-like"/>
    <property type="match status" value="1"/>
</dbReference>
<dbReference type="InterPro" id="IPR005500">
    <property type="entry name" value="DUF309"/>
</dbReference>
<dbReference type="Proteomes" id="UP001178888">
    <property type="component" value="Unassembled WGS sequence"/>
</dbReference>
<protein>
    <submittedName>
        <fullName evidence="2">DUF309 domain-containing protein</fullName>
    </submittedName>
</protein>
<dbReference type="InterPro" id="IPR023203">
    <property type="entry name" value="TTHA0068_sf"/>
</dbReference>
<keyword evidence="4" id="KW-1185">Reference proteome</keyword>
<comment type="caution">
    <text evidence="2">The sequence shown here is derived from an EMBL/GenBank/DDBJ whole genome shotgun (WGS) entry which is preliminary data.</text>
</comment>
<dbReference type="AlphaFoldDB" id="A0A4R5VPP4"/>
<dbReference type="EMBL" id="SMYO01000007">
    <property type="protein sequence ID" value="TDK60207.1"/>
    <property type="molecule type" value="Genomic_DNA"/>
</dbReference>
<dbReference type="PANTHER" id="PTHR34796">
    <property type="entry name" value="EXPRESSED PROTEIN"/>
    <property type="match status" value="1"/>
</dbReference>
<dbReference type="Pfam" id="PF03745">
    <property type="entry name" value="DUF309"/>
    <property type="match status" value="1"/>
</dbReference>
<organism evidence="2 3">
    <name type="scientific">Bacillus salipaludis</name>
    <dbReference type="NCBI Taxonomy" id="2547811"/>
    <lineage>
        <taxon>Bacteria</taxon>
        <taxon>Bacillati</taxon>
        <taxon>Bacillota</taxon>
        <taxon>Bacilli</taxon>
        <taxon>Bacillales</taxon>
        <taxon>Bacillaceae</taxon>
        <taxon>Bacillus</taxon>
    </lineage>
</organism>
<proteinExistence type="predicted"/>
<accession>A0A4R5VPP4</accession>
<dbReference type="PANTHER" id="PTHR34796:SF1">
    <property type="entry name" value="EXPRESSED PROTEIN"/>
    <property type="match status" value="1"/>
</dbReference>
<reference evidence="2 3" key="1">
    <citation type="submission" date="2019-03" db="EMBL/GenBank/DDBJ databases">
        <title>Bacillus niacini sp. nov. a Nicotinate-Metabolizing Mesophile Isolated from Soil.</title>
        <authorList>
            <person name="Zhang G."/>
        </authorList>
    </citation>
    <scope>NUCLEOTIDE SEQUENCE [LARGE SCALE GENOMIC DNA]</scope>
    <source>
        <strain evidence="2 3">WN066</strain>
    </source>
</reference>
<reference evidence="1" key="2">
    <citation type="submission" date="2023-08" db="EMBL/GenBank/DDBJ databases">
        <title>Nitrogen cycling bacteria in agricultural field soils.</title>
        <authorList>
            <person name="Jang J."/>
        </authorList>
    </citation>
    <scope>NUCLEOTIDE SEQUENCE</scope>
    <source>
        <strain evidence="1">PS3-36</strain>
    </source>
</reference>
<evidence type="ECO:0000313" key="1">
    <source>
        <dbReference type="EMBL" id="MDQ6599521.1"/>
    </source>
</evidence>